<sequence>MLIIGYISVSGFLTNYVKLGVTRKHYFSGGLLSALAISIIMLPLSAGLITLVEQLFHSVEPPAIWPDTSSWLGSLLATMFTILVYYTGGWLIGAGFYRYDAALGLLDLAFALVLLFFVTVPVELLHSGKLVNVPPYVYLLVTACLTAAAFWRIKQVTRRVRIKVK</sequence>
<reference evidence="2 3" key="1">
    <citation type="submission" date="2017-06" db="EMBL/GenBank/DDBJ databases">
        <title>Complete genome sequence of Paenibacillus donghaensis KCTC 13049T isolated from East Sea sediment, South Korea.</title>
        <authorList>
            <person name="Jung B.K."/>
            <person name="Hong S.-J."/>
            <person name="Shin J.-H."/>
        </authorList>
    </citation>
    <scope>NUCLEOTIDE SEQUENCE [LARGE SCALE GENOMIC DNA]</scope>
    <source>
        <strain evidence="2 3">KCTC 13049</strain>
    </source>
</reference>
<feature type="transmembrane region" description="Helical" evidence="1">
    <location>
        <begin position="136"/>
        <end position="153"/>
    </location>
</feature>
<gene>
    <name evidence="2" type="ORF">B9T62_13880</name>
</gene>
<dbReference type="OrthoDB" id="2388713at2"/>
<keyword evidence="1" id="KW-1133">Transmembrane helix</keyword>
<keyword evidence="1" id="KW-0472">Membrane</keyword>
<feature type="transmembrane region" description="Helical" evidence="1">
    <location>
        <begin position="71"/>
        <end position="93"/>
    </location>
</feature>
<organism evidence="2 3">
    <name type="scientific">Paenibacillus donghaensis</name>
    <dbReference type="NCBI Taxonomy" id="414771"/>
    <lineage>
        <taxon>Bacteria</taxon>
        <taxon>Bacillati</taxon>
        <taxon>Bacillota</taxon>
        <taxon>Bacilli</taxon>
        <taxon>Bacillales</taxon>
        <taxon>Paenibacillaceae</taxon>
        <taxon>Paenibacillus</taxon>
    </lineage>
</organism>
<evidence type="ECO:0000256" key="1">
    <source>
        <dbReference type="SAM" id="Phobius"/>
    </source>
</evidence>
<keyword evidence="3" id="KW-1185">Reference proteome</keyword>
<feature type="transmembrane region" description="Helical" evidence="1">
    <location>
        <begin position="26"/>
        <end position="51"/>
    </location>
</feature>
<dbReference type="RefSeq" id="WP_087915769.1">
    <property type="nucleotide sequence ID" value="NZ_CP021780.1"/>
</dbReference>
<keyword evidence="1" id="KW-0812">Transmembrane</keyword>
<proteinExistence type="predicted"/>
<dbReference type="AlphaFoldDB" id="A0A2Z2KL50"/>
<feature type="transmembrane region" description="Helical" evidence="1">
    <location>
        <begin position="105"/>
        <end position="124"/>
    </location>
</feature>
<evidence type="ECO:0000313" key="3">
    <source>
        <dbReference type="Proteomes" id="UP000249890"/>
    </source>
</evidence>
<protein>
    <submittedName>
        <fullName evidence="2">Uncharacterized protein</fullName>
    </submittedName>
</protein>
<dbReference type="EMBL" id="CP021780">
    <property type="protein sequence ID" value="ASA21762.1"/>
    <property type="molecule type" value="Genomic_DNA"/>
</dbReference>
<name>A0A2Z2KL50_9BACL</name>
<dbReference type="KEGG" id="pdh:B9T62_13880"/>
<accession>A0A2Z2KL50</accession>
<dbReference type="Proteomes" id="UP000249890">
    <property type="component" value="Chromosome"/>
</dbReference>
<evidence type="ECO:0000313" key="2">
    <source>
        <dbReference type="EMBL" id="ASA21762.1"/>
    </source>
</evidence>